<evidence type="ECO:0000256" key="2">
    <source>
        <dbReference type="SAM" id="MobiDB-lite"/>
    </source>
</evidence>
<feature type="region of interest" description="Disordered" evidence="2">
    <location>
        <begin position="35"/>
        <end position="56"/>
    </location>
</feature>
<dbReference type="PROSITE" id="PS50082">
    <property type="entry name" value="WD_REPEATS_2"/>
    <property type="match status" value="1"/>
</dbReference>
<dbReference type="InterPro" id="IPR051959">
    <property type="entry name" value="PAK1-Kinase_Regulator"/>
</dbReference>
<protein>
    <submittedName>
        <fullName evidence="3">Uncharacterized protein</fullName>
    </submittedName>
</protein>
<feature type="compositionally biased region" description="Acidic residues" evidence="2">
    <location>
        <begin position="356"/>
        <end position="394"/>
    </location>
</feature>
<dbReference type="PANTHER" id="PTHR44675:SF1">
    <property type="entry name" value="P21-ACTIVATED PROTEIN KINASE-INTERACTING PROTEIN 1"/>
    <property type="match status" value="1"/>
</dbReference>
<dbReference type="EMBL" id="BRYA01001479">
    <property type="protein sequence ID" value="GMI44376.1"/>
    <property type="molecule type" value="Genomic_DNA"/>
</dbReference>
<evidence type="ECO:0000313" key="3">
    <source>
        <dbReference type="EMBL" id="GMI44376.1"/>
    </source>
</evidence>
<dbReference type="SMART" id="SM00320">
    <property type="entry name" value="WD40"/>
    <property type="match status" value="3"/>
</dbReference>
<evidence type="ECO:0000313" key="4">
    <source>
        <dbReference type="Proteomes" id="UP001165065"/>
    </source>
</evidence>
<dbReference type="OrthoDB" id="308449at2759"/>
<comment type="caution">
    <text evidence="3">The sequence shown here is derived from an EMBL/GenBank/DDBJ whole genome shotgun (WGS) entry which is preliminary data.</text>
</comment>
<reference evidence="4" key="1">
    <citation type="journal article" date="2023" name="Commun. Biol.">
        <title>Genome analysis of Parmales, the sister group of diatoms, reveals the evolutionary specialization of diatoms from phago-mixotrophs to photoautotrophs.</title>
        <authorList>
            <person name="Ban H."/>
            <person name="Sato S."/>
            <person name="Yoshikawa S."/>
            <person name="Yamada K."/>
            <person name="Nakamura Y."/>
            <person name="Ichinomiya M."/>
            <person name="Sato N."/>
            <person name="Blanc-Mathieu R."/>
            <person name="Endo H."/>
            <person name="Kuwata A."/>
            <person name="Ogata H."/>
        </authorList>
    </citation>
    <scope>NUCLEOTIDE SEQUENCE [LARGE SCALE GENOMIC DNA]</scope>
</reference>
<evidence type="ECO:0000256" key="1">
    <source>
        <dbReference type="PROSITE-ProRule" id="PRU00221"/>
    </source>
</evidence>
<dbReference type="InterPro" id="IPR015943">
    <property type="entry name" value="WD40/YVTN_repeat-like_dom_sf"/>
</dbReference>
<dbReference type="SUPFAM" id="SSF50978">
    <property type="entry name" value="WD40 repeat-like"/>
    <property type="match status" value="1"/>
</dbReference>
<feature type="region of interest" description="Disordered" evidence="2">
    <location>
        <begin position="354"/>
        <end position="394"/>
    </location>
</feature>
<dbReference type="InterPro" id="IPR036322">
    <property type="entry name" value="WD40_repeat_dom_sf"/>
</dbReference>
<dbReference type="AlphaFoldDB" id="A0A9W7GGM9"/>
<keyword evidence="4" id="KW-1185">Reference proteome</keyword>
<dbReference type="PANTHER" id="PTHR44675">
    <property type="entry name" value="PAK1 INTERACTING PROTEIN 1"/>
    <property type="match status" value="1"/>
</dbReference>
<organism evidence="3 4">
    <name type="scientific">Triparma columacea</name>
    <dbReference type="NCBI Taxonomy" id="722753"/>
    <lineage>
        <taxon>Eukaryota</taxon>
        <taxon>Sar</taxon>
        <taxon>Stramenopiles</taxon>
        <taxon>Ochrophyta</taxon>
        <taxon>Bolidophyceae</taxon>
        <taxon>Parmales</taxon>
        <taxon>Triparmaceae</taxon>
        <taxon>Triparma</taxon>
    </lineage>
</organism>
<dbReference type="InterPro" id="IPR001680">
    <property type="entry name" value="WD40_rpt"/>
</dbReference>
<feature type="region of interest" description="Disordered" evidence="2">
    <location>
        <begin position="426"/>
        <end position="475"/>
    </location>
</feature>
<dbReference type="Pfam" id="PF00400">
    <property type="entry name" value="WD40"/>
    <property type="match status" value="1"/>
</dbReference>
<dbReference type="Gene3D" id="2.130.10.10">
    <property type="entry name" value="YVTN repeat-like/Quinoprotein amine dehydrogenase"/>
    <property type="match status" value="1"/>
</dbReference>
<name>A0A9W7GGM9_9STRA</name>
<sequence length="519" mass="55558">MATQNPSLPSRFVIGAGTYAGAVCGWDSSKNPKLAKRATSLSPTRDLPPTPSSTPLPLAFAISNHEGSVRVVQCAPSPPSSSKSSPPLMFSVGNDNCLRLYDLELYVEIGETRLPSDINGSCSSGSFVSPSHILVGTTIGKLVLFEVKTLQVVHVMGGHSDIVSSIAPHPGSSDGSIKPGALALTCSNKDNTIRLWDLTKGRCSYVTKVAPAEGRAAGGGPSTIKFSPDGSNYTYVHSFTHVTTKTTLEGNILLDIDLESLPLRINDFCYVNAGFVSLGLQNGGIALMKLSEEKEEEDGVVKASMVIEGSEGGKSSSARIKCMETLVGGSGYLVCSCTSEGEVSVWDMEGAANALMDDDDDDDDDDDEKEEEEEEEEEEEASGGGEEEDDDSDVSDDLCVLLQRATLGSSGSNRITSITCWSEEEGISYDLEDQPIVEEEEEEDEEDVEEEVTVEMPKKRAATSSALKNGKKGKTFKQPELEASVMEDAEAVARARKLIEKSKKIKRKSDKKAAKARKN</sequence>
<keyword evidence="1" id="KW-0853">WD repeat</keyword>
<gene>
    <name evidence="3" type="ORF">TrCOL_g1302</name>
</gene>
<dbReference type="Proteomes" id="UP001165065">
    <property type="component" value="Unassembled WGS sequence"/>
</dbReference>
<feature type="repeat" description="WD" evidence="1">
    <location>
        <begin position="184"/>
        <end position="206"/>
    </location>
</feature>
<proteinExistence type="predicted"/>
<feature type="compositionally biased region" description="Acidic residues" evidence="2">
    <location>
        <begin position="426"/>
        <end position="453"/>
    </location>
</feature>
<accession>A0A9W7GGM9</accession>